<dbReference type="InterPro" id="IPR036691">
    <property type="entry name" value="Endo/exonu/phosph_ase_sf"/>
</dbReference>
<evidence type="ECO:0000313" key="2">
    <source>
        <dbReference type="EMBL" id="KAK4402855.1"/>
    </source>
</evidence>
<gene>
    <name evidence="2" type="ORF">Sango_1026200</name>
</gene>
<dbReference type="PANTHER" id="PTHR35218">
    <property type="entry name" value="RNASE H DOMAIN-CONTAINING PROTEIN"/>
    <property type="match status" value="1"/>
</dbReference>
<name>A0AAE1X0A8_9LAMI</name>
<proteinExistence type="predicted"/>
<keyword evidence="3" id="KW-1185">Reference proteome</keyword>
<dbReference type="EMBL" id="JACGWL010000005">
    <property type="protein sequence ID" value="KAK4402855.1"/>
    <property type="molecule type" value="Genomic_DNA"/>
</dbReference>
<accession>A0AAE1X0A8</accession>
<dbReference type="Gene3D" id="3.60.10.10">
    <property type="entry name" value="Endonuclease/exonuclease/phosphatase"/>
    <property type="match status" value="1"/>
</dbReference>
<dbReference type="GO" id="GO:0003824">
    <property type="term" value="F:catalytic activity"/>
    <property type="evidence" value="ECO:0007669"/>
    <property type="project" value="InterPro"/>
</dbReference>
<reference evidence="2" key="2">
    <citation type="journal article" date="2024" name="Plant">
        <title>Genomic evolution and insights into agronomic trait innovations of Sesamum species.</title>
        <authorList>
            <person name="Miao H."/>
            <person name="Wang L."/>
            <person name="Qu L."/>
            <person name="Liu H."/>
            <person name="Sun Y."/>
            <person name="Le M."/>
            <person name="Wang Q."/>
            <person name="Wei S."/>
            <person name="Zheng Y."/>
            <person name="Lin W."/>
            <person name="Duan Y."/>
            <person name="Cao H."/>
            <person name="Xiong S."/>
            <person name="Wang X."/>
            <person name="Wei L."/>
            <person name="Li C."/>
            <person name="Ma Q."/>
            <person name="Ju M."/>
            <person name="Zhao R."/>
            <person name="Li G."/>
            <person name="Mu C."/>
            <person name="Tian Q."/>
            <person name="Mei H."/>
            <person name="Zhang T."/>
            <person name="Gao T."/>
            <person name="Zhang H."/>
        </authorList>
    </citation>
    <scope>NUCLEOTIDE SEQUENCE</scope>
    <source>
        <strain evidence="2">K16</strain>
    </source>
</reference>
<dbReference type="Pfam" id="PF03372">
    <property type="entry name" value="Exo_endo_phos"/>
    <property type="match status" value="1"/>
</dbReference>
<comment type="caution">
    <text evidence="2">The sequence shown here is derived from an EMBL/GenBank/DDBJ whole genome shotgun (WGS) entry which is preliminary data.</text>
</comment>
<protein>
    <recommendedName>
        <fullName evidence="1">Endonuclease/exonuclease/phosphatase domain-containing protein</fullName>
    </recommendedName>
</protein>
<feature type="domain" description="Endonuclease/exonuclease/phosphatase" evidence="1">
    <location>
        <begin position="5"/>
        <end position="157"/>
    </location>
</feature>
<dbReference type="AlphaFoldDB" id="A0AAE1X0A8"/>
<dbReference type="InterPro" id="IPR005135">
    <property type="entry name" value="Endo/exonuclease/phosphatase"/>
</dbReference>
<sequence>MKLLVWNCLGLGSPWIVHVLDELIRLYDPTLVFLFETKCKKYKCDNLKEKYNLFGINVGSRGKSGGLILLWRKDINLFVHSFSVLHIDVGVFNKAGLEGRCFTGVYGHPEAAIRGETWHLLRKLSYFSNQPWLCTGDFNEILLPEEKKRLALRGLGSRSRSFSIVSSIVNYLIWVAKDTNSLGVIGAKPPMQFASVSIGHVQTSVGVPISECAGCGRNSTRI</sequence>
<reference evidence="2" key="1">
    <citation type="submission" date="2020-06" db="EMBL/GenBank/DDBJ databases">
        <authorList>
            <person name="Li T."/>
            <person name="Hu X."/>
            <person name="Zhang T."/>
            <person name="Song X."/>
            <person name="Zhang H."/>
            <person name="Dai N."/>
            <person name="Sheng W."/>
            <person name="Hou X."/>
            <person name="Wei L."/>
        </authorList>
    </citation>
    <scope>NUCLEOTIDE SEQUENCE</scope>
    <source>
        <strain evidence="2">K16</strain>
        <tissue evidence="2">Leaf</tissue>
    </source>
</reference>
<evidence type="ECO:0000313" key="3">
    <source>
        <dbReference type="Proteomes" id="UP001289374"/>
    </source>
</evidence>
<dbReference type="SUPFAM" id="SSF56219">
    <property type="entry name" value="DNase I-like"/>
    <property type="match status" value="1"/>
</dbReference>
<dbReference type="Proteomes" id="UP001289374">
    <property type="component" value="Unassembled WGS sequence"/>
</dbReference>
<dbReference type="PANTHER" id="PTHR35218:SF9">
    <property type="entry name" value="ENDONUCLEASE_EXONUCLEASE_PHOSPHATASE DOMAIN-CONTAINING PROTEIN"/>
    <property type="match status" value="1"/>
</dbReference>
<organism evidence="2 3">
    <name type="scientific">Sesamum angolense</name>
    <dbReference type="NCBI Taxonomy" id="2727404"/>
    <lineage>
        <taxon>Eukaryota</taxon>
        <taxon>Viridiplantae</taxon>
        <taxon>Streptophyta</taxon>
        <taxon>Embryophyta</taxon>
        <taxon>Tracheophyta</taxon>
        <taxon>Spermatophyta</taxon>
        <taxon>Magnoliopsida</taxon>
        <taxon>eudicotyledons</taxon>
        <taxon>Gunneridae</taxon>
        <taxon>Pentapetalae</taxon>
        <taxon>asterids</taxon>
        <taxon>lamiids</taxon>
        <taxon>Lamiales</taxon>
        <taxon>Pedaliaceae</taxon>
        <taxon>Sesamum</taxon>
    </lineage>
</organism>
<evidence type="ECO:0000259" key="1">
    <source>
        <dbReference type="Pfam" id="PF03372"/>
    </source>
</evidence>